<proteinExistence type="inferred from homology"/>
<dbReference type="InterPro" id="IPR013249">
    <property type="entry name" value="RNA_pol_sigma70_r4_t2"/>
</dbReference>
<comment type="caution">
    <text evidence="7">The sequence shown here is derived from an EMBL/GenBank/DDBJ whole genome shotgun (WGS) entry which is preliminary data.</text>
</comment>
<evidence type="ECO:0000256" key="2">
    <source>
        <dbReference type="ARBA" id="ARBA00023015"/>
    </source>
</evidence>
<dbReference type="Pfam" id="PF08281">
    <property type="entry name" value="Sigma70_r4_2"/>
    <property type="match status" value="1"/>
</dbReference>
<dbReference type="GO" id="GO:0003677">
    <property type="term" value="F:DNA binding"/>
    <property type="evidence" value="ECO:0007669"/>
    <property type="project" value="InterPro"/>
</dbReference>
<dbReference type="InterPro" id="IPR036388">
    <property type="entry name" value="WH-like_DNA-bd_sf"/>
</dbReference>
<dbReference type="RefSeq" id="WP_120748911.1">
    <property type="nucleotide sequence ID" value="NZ_RBAH01000014.1"/>
</dbReference>
<keyword evidence="4" id="KW-0804">Transcription</keyword>
<dbReference type="InterPro" id="IPR007627">
    <property type="entry name" value="RNA_pol_sigma70_r2"/>
</dbReference>
<dbReference type="SUPFAM" id="SSF88946">
    <property type="entry name" value="Sigma2 domain of RNA polymerase sigma factors"/>
    <property type="match status" value="1"/>
</dbReference>
<dbReference type="AlphaFoldDB" id="A0A3B0CCH8"/>
<evidence type="ECO:0000259" key="5">
    <source>
        <dbReference type="Pfam" id="PF04542"/>
    </source>
</evidence>
<dbReference type="Gene3D" id="1.10.10.10">
    <property type="entry name" value="Winged helix-like DNA-binding domain superfamily/Winged helix DNA-binding domain"/>
    <property type="match status" value="1"/>
</dbReference>
<evidence type="ECO:0000313" key="7">
    <source>
        <dbReference type="EMBL" id="RKN80656.1"/>
    </source>
</evidence>
<evidence type="ECO:0000256" key="3">
    <source>
        <dbReference type="ARBA" id="ARBA00023082"/>
    </source>
</evidence>
<dbReference type="InterPro" id="IPR039425">
    <property type="entry name" value="RNA_pol_sigma-70-like"/>
</dbReference>
<keyword evidence="2" id="KW-0805">Transcription regulation</keyword>
<dbReference type="SUPFAM" id="SSF88659">
    <property type="entry name" value="Sigma3 and sigma4 domains of RNA polymerase sigma factors"/>
    <property type="match status" value="1"/>
</dbReference>
<feature type="domain" description="RNA polymerase sigma factor 70 region 4 type 2" evidence="6">
    <location>
        <begin position="111"/>
        <end position="162"/>
    </location>
</feature>
<evidence type="ECO:0000313" key="8">
    <source>
        <dbReference type="Proteomes" id="UP000282311"/>
    </source>
</evidence>
<dbReference type="PANTHER" id="PTHR43133">
    <property type="entry name" value="RNA POLYMERASE ECF-TYPE SIGMA FACTO"/>
    <property type="match status" value="1"/>
</dbReference>
<keyword evidence="3" id="KW-0731">Sigma factor</keyword>
<reference evidence="7 8" key="1">
    <citation type="journal article" date="2007" name="Int. J. Syst. Evol. Microbiol.">
        <title>Paenibacillus ginsengarvi sp. nov., isolated from soil from ginseng cultivation.</title>
        <authorList>
            <person name="Yoon M.H."/>
            <person name="Ten L.N."/>
            <person name="Im W.T."/>
        </authorList>
    </citation>
    <scope>NUCLEOTIDE SEQUENCE [LARGE SCALE GENOMIC DNA]</scope>
    <source>
        <strain evidence="7 8">KCTC 13059</strain>
    </source>
</reference>
<dbReference type="GO" id="GO:0006352">
    <property type="term" value="P:DNA-templated transcription initiation"/>
    <property type="evidence" value="ECO:0007669"/>
    <property type="project" value="InterPro"/>
</dbReference>
<keyword evidence="8" id="KW-1185">Reference proteome</keyword>
<dbReference type="GO" id="GO:0016987">
    <property type="term" value="F:sigma factor activity"/>
    <property type="evidence" value="ECO:0007669"/>
    <property type="project" value="UniProtKB-KW"/>
</dbReference>
<organism evidence="7 8">
    <name type="scientific">Paenibacillus ginsengarvi</name>
    <dbReference type="NCBI Taxonomy" id="400777"/>
    <lineage>
        <taxon>Bacteria</taxon>
        <taxon>Bacillati</taxon>
        <taxon>Bacillota</taxon>
        <taxon>Bacilli</taxon>
        <taxon>Bacillales</taxon>
        <taxon>Paenibacillaceae</taxon>
        <taxon>Paenibacillus</taxon>
    </lineage>
</organism>
<dbReference type="NCBIfam" id="TIGR02937">
    <property type="entry name" value="sigma70-ECF"/>
    <property type="match status" value="1"/>
</dbReference>
<protein>
    <submittedName>
        <fullName evidence="7">Sigma-70 family RNA polymerase sigma factor</fullName>
    </submittedName>
</protein>
<dbReference type="PANTHER" id="PTHR43133:SF51">
    <property type="entry name" value="RNA POLYMERASE SIGMA FACTOR"/>
    <property type="match status" value="1"/>
</dbReference>
<evidence type="ECO:0000256" key="4">
    <source>
        <dbReference type="ARBA" id="ARBA00023163"/>
    </source>
</evidence>
<dbReference type="EMBL" id="RBAH01000014">
    <property type="protein sequence ID" value="RKN80656.1"/>
    <property type="molecule type" value="Genomic_DNA"/>
</dbReference>
<feature type="domain" description="RNA polymerase sigma-70 region 2" evidence="5">
    <location>
        <begin position="30"/>
        <end position="85"/>
    </location>
</feature>
<comment type="similarity">
    <text evidence="1">Belongs to the sigma-70 factor family. ECF subfamily.</text>
</comment>
<accession>A0A3B0CCH8</accession>
<dbReference type="Proteomes" id="UP000282311">
    <property type="component" value="Unassembled WGS sequence"/>
</dbReference>
<dbReference type="OrthoDB" id="9782703at2"/>
<dbReference type="InterPro" id="IPR013325">
    <property type="entry name" value="RNA_pol_sigma_r2"/>
</dbReference>
<name>A0A3B0CCH8_9BACL</name>
<dbReference type="InterPro" id="IPR014284">
    <property type="entry name" value="RNA_pol_sigma-70_dom"/>
</dbReference>
<dbReference type="InterPro" id="IPR013324">
    <property type="entry name" value="RNA_pol_sigma_r3/r4-like"/>
</dbReference>
<dbReference type="Pfam" id="PF04542">
    <property type="entry name" value="Sigma70_r2"/>
    <property type="match status" value="1"/>
</dbReference>
<evidence type="ECO:0000256" key="1">
    <source>
        <dbReference type="ARBA" id="ARBA00010641"/>
    </source>
</evidence>
<dbReference type="CDD" id="cd06171">
    <property type="entry name" value="Sigma70_r4"/>
    <property type="match status" value="1"/>
</dbReference>
<dbReference type="Gene3D" id="1.10.1740.10">
    <property type="match status" value="1"/>
</dbReference>
<sequence>MEEQWTKHVRRAQKGSHDDFVQLICMCEGTMYRVAKSIMRTENECADAMQEAIAKAYKSIRALNEPKYFKTWLIRILINECRKMKQLRKRVIPVAEIGQPSYDPELAESFALAEAVRHLDEELRVLVQLYYVEDLPLKDVAALLGQPEGTVKSRLARAREKLARELDPAYGKESLL</sequence>
<gene>
    <name evidence="7" type="ORF">D7M11_19440</name>
</gene>
<evidence type="ECO:0000259" key="6">
    <source>
        <dbReference type="Pfam" id="PF08281"/>
    </source>
</evidence>